<name>A0A9P8XUE7_9PEZI</name>
<evidence type="ECO:0000313" key="2">
    <source>
        <dbReference type="EMBL" id="KAH7016109.1"/>
    </source>
</evidence>
<feature type="region of interest" description="Disordered" evidence="1">
    <location>
        <begin position="1"/>
        <end position="48"/>
    </location>
</feature>
<dbReference type="Proteomes" id="UP000756346">
    <property type="component" value="Unassembled WGS sequence"/>
</dbReference>
<dbReference type="EMBL" id="JAGTJQ010000012">
    <property type="protein sequence ID" value="KAH7016109.1"/>
    <property type="molecule type" value="Genomic_DNA"/>
</dbReference>
<feature type="region of interest" description="Disordered" evidence="1">
    <location>
        <begin position="99"/>
        <end position="119"/>
    </location>
</feature>
<evidence type="ECO:0000313" key="3">
    <source>
        <dbReference type="Proteomes" id="UP000756346"/>
    </source>
</evidence>
<comment type="caution">
    <text evidence="2">The sequence shown here is derived from an EMBL/GenBank/DDBJ whole genome shotgun (WGS) entry which is preliminary data.</text>
</comment>
<protein>
    <submittedName>
        <fullName evidence="2">Uncharacterized protein</fullName>
    </submittedName>
</protein>
<dbReference type="RefSeq" id="XP_046005733.1">
    <property type="nucleotide sequence ID" value="XM_046157379.1"/>
</dbReference>
<reference evidence="2" key="1">
    <citation type="journal article" date="2021" name="Nat. Commun.">
        <title>Genetic determinants of endophytism in the Arabidopsis root mycobiome.</title>
        <authorList>
            <person name="Mesny F."/>
            <person name="Miyauchi S."/>
            <person name="Thiergart T."/>
            <person name="Pickel B."/>
            <person name="Atanasova L."/>
            <person name="Karlsson M."/>
            <person name="Huettel B."/>
            <person name="Barry K.W."/>
            <person name="Haridas S."/>
            <person name="Chen C."/>
            <person name="Bauer D."/>
            <person name="Andreopoulos W."/>
            <person name="Pangilinan J."/>
            <person name="LaButti K."/>
            <person name="Riley R."/>
            <person name="Lipzen A."/>
            <person name="Clum A."/>
            <person name="Drula E."/>
            <person name="Henrissat B."/>
            <person name="Kohler A."/>
            <person name="Grigoriev I.V."/>
            <person name="Martin F.M."/>
            <person name="Hacquard S."/>
        </authorList>
    </citation>
    <scope>NUCLEOTIDE SEQUENCE</scope>
    <source>
        <strain evidence="2">MPI-CAGE-CH-0230</strain>
    </source>
</reference>
<feature type="compositionally biased region" description="Polar residues" evidence="1">
    <location>
        <begin position="102"/>
        <end position="115"/>
    </location>
</feature>
<proteinExistence type="predicted"/>
<evidence type="ECO:0000256" key="1">
    <source>
        <dbReference type="SAM" id="MobiDB-lite"/>
    </source>
</evidence>
<gene>
    <name evidence="2" type="ORF">B0I36DRAFT_354974</name>
</gene>
<organism evidence="2 3">
    <name type="scientific">Microdochium trichocladiopsis</name>
    <dbReference type="NCBI Taxonomy" id="1682393"/>
    <lineage>
        <taxon>Eukaryota</taxon>
        <taxon>Fungi</taxon>
        <taxon>Dikarya</taxon>
        <taxon>Ascomycota</taxon>
        <taxon>Pezizomycotina</taxon>
        <taxon>Sordariomycetes</taxon>
        <taxon>Xylariomycetidae</taxon>
        <taxon>Xylariales</taxon>
        <taxon>Microdochiaceae</taxon>
        <taxon>Microdochium</taxon>
    </lineage>
</organism>
<accession>A0A9P8XUE7</accession>
<dbReference type="GeneID" id="70186925"/>
<keyword evidence="3" id="KW-1185">Reference proteome</keyword>
<dbReference type="AlphaFoldDB" id="A0A9P8XUE7"/>
<feature type="compositionally biased region" description="Polar residues" evidence="1">
    <location>
        <begin position="30"/>
        <end position="47"/>
    </location>
</feature>
<sequence>MSSRSRGRAQPTVAIPNVLRDGPHWHDPHSTCTSTGSGRLPTTTTREPWTGAHSVEDYLPCPLAVICLLLPNKLSASLTSRSPKSSTTSWTTVPLSRLEGTAKTSTAGQPSSSHRFSWPTTHSSPSSHFSLATLSPSDQFNSTLLEWLTTSIEDIANTDGFLDEEFPPEKLLAPGKSSQWLSRL</sequence>